<keyword evidence="2" id="KW-1185">Reference proteome</keyword>
<proteinExistence type="predicted"/>
<comment type="caution">
    <text evidence="1">The sequence shown here is derived from an EMBL/GenBank/DDBJ whole genome shotgun (WGS) entry which is preliminary data.</text>
</comment>
<organism evidence="1 2">
    <name type="scientific">Sorlinia euscelidii</name>
    <dbReference type="NCBI Taxonomy" id="3081148"/>
    <lineage>
        <taxon>Bacteria</taxon>
        <taxon>Pseudomonadati</taxon>
        <taxon>Pseudomonadota</taxon>
        <taxon>Alphaproteobacteria</taxon>
        <taxon>Acetobacterales</taxon>
        <taxon>Acetobacteraceae</taxon>
        <taxon>Sorlinia</taxon>
    </lineage>
</organism>
<reference evidence="1 2" key="1">
    <citation type="submission" date="2023-10" db="EMBL/GenBank/DDBJ databases">
        <title>Sorlinia euscelidii gen. nov., sp. nov., an acetic acid bacteria isolated from the gut of Euscelidius variegatus emitter.</title>
        <authorList>
            <person name="Michoud G."/>
            <person name="Marasco R."/>
            <person name="Seferji K."/>
            <person name="Gonella E."/>
            <person name="Garuglieri E."/>
            <person name="Alma A."/>
            <person name="Mapelli F."/>
            <person name="Borin S."/>
            <person name="Daffonchio D."/>
            <person name="Crotti E."/>
        </authorList>
    </citation>
    <scope>NUCLEOTIDE SEQUENCE [LARGE SCALE GENOMIC DNA]</scope>
    <source>
        <strain evidence="1 2">EV16P</strain>
    </source>
</reference>
<evidence type="ECO:0000313" key="1">
    <source>
        <dbReference type="EMBL" id="MEE8659005.1"/>
    </source>
</evidence>
<protein>
    <submittedName>
        <fullName evidence="1">Oxidoreductase</fullName>
    </submittedName>
</protein>
<dbReference type="InterPro" id="IPR008318">
    <property type="entry name" value="UCP030820"/>
</dbReference>
<dbReference type="RefSeq" id="WP_394819874.1">
    <property type="nucleotide sequence ID" value="NZ_JAWJZY010000003.1"/>
</dbReference>
<gene>
    <name evidence="1" type="ORF">DOFOFD_08270</name>
</gene>
<name>A0ABU7U3F4_9PROT</name>
<sequence length="139" mass="15408">MKRFDLKSCVSSPMSPDSAAVTLPEATGAATSIRLNVDDDIADLKPFLPHLQSVILVFPSFRDGRAFTQARALREKLKFAGEILAEGHPLPDQIDFMRRCGFDAVLLEDDAACTAWAAHKTHFPQNYQNRFFPSESPQG</sequence>
<dbReference type="Proteomes" id="UP001312908">
    <property type="component" value="Unassembled WGS sequence"/>
</dbReference>
<dbReference type="Pfam" id="PF06073">
    <property type="entry name" value="DUF934"/>
    <property type="match status" value="1"/>
</dbReference>
<evidence type="ECO:0000313" key="2">
    <source>
        <dbReference type="Proteomes" id="UP001312908"/>
    </source>
</evidence>
<dbReference type="EMBL" id="JAWJZY010000003">
    <property type="protein sequence ID" value="MEE8659005.1"/>
    <property type="molecule type" value="Genomic_DNA"/>
</dbReference>
<accession>A0ABU7U3F4</accession>